<dbReference type="RefSeq" id="WP_379913564.1">
    <property type="nucleotide sequence ID" value="NZ_JBHSWE010000002.1"/>
</dbReference>
<reference evidence="3" key="2">
    <citation type="journal article" date="2019" name="Int. J. Syst. Evol. Microbiol.">
        <title>The Global Catalogue of Microorganisms (GCM) 10K type strain sequencing project: providing services to taxonomists for standard genome sequencing and annotation.</title>
        <authorList>
            <consortium name="The Broad Institute Genomics Platform"/>
            <consortium name="The Broad Institute Genome Sequencing Center for Infectious Disease"/>
            <person name="Wu L."/>
            <person name="Ma J."/>
        </authorList>
    </citation>
    <scope>NUCLEOTIDE SEQUENCE [LARGE SCALE GENOMIC DNA]</scope>
    <source>
        <strain evidence="3">NBRC 111756</strain>
    </source>
</reference>
<dbReference type="EMBL" id="JBHSWE010000002">
    <property type="protein sequence ID" value="MFC6673999.1"/>
    <property type="molecule type" value="Genomic_DNA"/>
</dbReference>
<sequence length="185" mass="21200">MSIFEDALERTDGKTLILSNGSKWAGSSPDSIQILLDVLGKEVLDPMFERYHCYRAYPFSPLLKTGRNEAMFTPWLGAKRFFGNFLTVSHVFNIISKDSEVIEALSDAIRKNMETEEYQRHAYERYAGWFYAETSEGHQLVSPKEADDIRNGNVTKSRYPRNYEALKTAVLIGPRFEETAKHMCA</sequence>
<keyword evidence="1" id="KW-0670">Pyruvate</keyword>
<gene>
    <name evidence="1" type="ORF">ACFQDL_30850</name>
    <name evidence="2" type="ORF">ACFQDL_32595</name>
</gene>
<name>A0ABW2A972_9GAMM</name>
<organism evidence="1 3">
    <name type="scientific">Marinobacterium aestuariivivens</name>
    <dbReference type="NCBI Taxonomy" id="1698799"/>
    <lineage>
        <taxon>Bacteria</taxon>
        <taxon>Pseudomonadati</taxon>
        <taxon>Pseudomonadota</taxon>
        <taxon>Gammaproteobacteria</taxon>
        <taxon>Oceanospirillales</taxon>
        <taxon>Oceanospirillaceae</taxon>
        <taxon>Marinobacterium</taxon>
    </lineage>
</organism>
<dbReference type="Proteomes" id="UP001596422">
    <property type="component" value="Unassembled WGS sequence"/>
</dbReference>
<evidence type="ECO:0000313" key="1">
    <source>
        <dbReference type="EMBL" id="MFC6673999.1"/>
    </source>
</evidence>
<proteinExistence type="predicted"/>
<reference evidence="1" key="3">
    <citation type="submission" date="2024-09" db="EMBL/GenBank/DDBJ databases">
        <authorList>
            <person name="Sun Q."/>
            <person name="Mori K."/>
        </authorList>
    </citation>
    <scope>NUCLEOTIDE SEQUENCE</scope>
    <source>
        <strain evidence="1">NBRC 111756</strain>
    </source>
</reference>
<evidence type="ECO:0000313" key="2">
    <source>
        <dbReference type="EMBL" id="MFC6674332.1"/>
    </source>
</evidence>
<accession>A0ABW2A972</accession>
<keyword evidence="3" id="KW-1185">Reference proteome</keyword>
<reference evidence="1" key="1">
    <citation type="journal article" date="2014" name="Int. J. Syst. Evol. Microbiol.">
        <title>Complete genome of a new Firmicutes species belonging to the dominant human colonic microbiota ('Ruminococcus bicirculans') reveals two chromosomes and a selective capacity to utilize plant glucans.</title>
        <authorList>
            <consortium name="NISC Comparative Sequencing Program"/>
            <person name="Wegmann U."/>
            <person name="Louis P."/>
            <person name="Goesmann A."/>
            <person name="Henrissat B."/>
            <person name="Duncan S.H."/>
            <person name="Flint H.J."/>
        </authorList>
    </citation>
    <scope>NUCLEOTIDE SEQUENCE</scope>
    <source>
        <strain evidence="1">NBRC 111756</strain>
    </source>
</reference>
<dbReference type="EMBL" id="JBHSWE010000002">
    <property type="protein sequence ID" value="MFC6674332.1"/>
    <property type="molecule type" value="Genomic_DNA"/>
</dbReference>
<evidence type="ECO:0000313" key="3">
    <source>
        <dbReference type="Proteomes" id="UP001596422"/>
    </source>
</evidence>
<comment type="caution">
    <text evidence="1">The sequence shown here is derived from an EMBL/GenBank/DDBJ whole genome shotgun (WGS) entry which is preliminary data.</text>
</comment>
<protein>
    <submittedName>
        <fullName evidence="1">Pyruvate dehydrogenase</fullName>
    </submittedName>
</protein>